<evidence type="ECO:0000313" key="2">
    <source>
        <dbReference type="EMBL" id="KAF8667096.1"/>
    </source>
</evidence>
<gene>
    <name evidence="2" type="ORF">HU200_053278</name>
</gene>
<dbReference type="PANTHER" id="PTHR34682:SF1">
    <property type="entry name" value="PROTEIN METABOLIC NETWORK MODULATOR 1"/>
    <property type="match status" value="1"/>
</dbReference>
<dbReference type="OrthoDB" id="612144at2759"/>
<feature type="region of interest" description="Disordered" evidence="1">
    <location>
        <begin position="1"/>
        <end position="41"/>
    </location>
</feature>
<dbReference type="InterPro" id="IPR045881">
    <property type="entry name" value="MNM1-like"/>
</dbReference>
<proteinExistence type="predicted"/>
<accession>A0A835E8Q1</accession>
<keyword evidence="3" id="KW-1185">Reference proteome</keyword>
<feature type="compositionally biased region" description="Basic and acidic residues" evidence="1">
    <location>
        <begin position="1"/>
        <end position="10"/>
    </location>
</feature>
<comment type="caution">
    <text evidence="2">The sequence shown here is derived from an EMBL/GenBank/DDBJ whole genome shotgun (WGS) entry which is preliminary data.</text>
</comment>
<reference evidence="2" key="1">
    <citation type="submission" date="2020-07" db="EMBL/GenBank/DDBJ databases">
        <title>Genome sequence and genetic diversity analysis of an under-domesticated orphan crop, white fonio (Digitaria exilis).</title>
        <authorList>
            <person name="Bennetzen J.L."/>
            <person name="Chen S."/>
            <person name="Ma X."/>
            <person name="Wang X."/>
            <person name="Yssel A.E.J."/>
            <person name="Chaluvadi S.R."/>
            <person name="Johnson M."/>
            <person name="Gangashetty P."/>
            <person name="Hamidou F."/>
            <person name="Sanogo M.D."/>
            <person name="Zwaenepoel A."/>
            <person name="Wallace J."/>
            <person name="Van De Peer Y."/>
            <person name="Van Deynze A."/>
        </authorList>
    </citation>
    <scope>NUCLEOTIDE SEQUENCE</scope>
    <source>
        <tissue evidence="2">Leaves</tissue>
    </source>
</reference>
<sequence length="288" mass="31388">MALEGNRDVPNKALSMEQSSTSGAKRKRGRPRKYEYPVYDVPQKAQPIQSVMPLRCTHDGSSIRRPRNSVNVLKNSYNQASYHSGAPLQGNSGSDDVLGKHFVGKLSKKIPGFPLITVKVKDNQVLKGWVPDENNLHPITPKDDLAPELPMLRPSQVRKRASTIHMQGAPPVPIQLEDVTLAKPLQMRRPAEKTIAKHAAPLAPRPYIGSAVLAAVPVSISPSNPEMRSLAKQVTEPVIPQSSVAAVPIKSAGPVVVPCKKVDNQNDLVGKKSVNEFLKYSESSNETK</sequence>
<protein>
    <submittedName>
        <fullName evidence="2">Uncharacterized protein</fullName>
    </submittedName>
</protein>
<dbReference type="AlphaFoldDB" id="A0A835E8Q1"/>
<evidence type="ECO:0000256" key="1">
    <source>
        <dbReference type="SAM" id="MobiDB-lite"/>
    </source>
</evidence>
<organism evidence="2 3">
    <name type="scientific">Digitaria exilis</name>
    <dbReference type="NCBI Taxonomy" id="1010633"/>
    <lineage>
        <taxon>Eukaryota</taxon>
        <taxon>Viridiplantae</taxon>
        <taxon>Streptophyta</taxon>
        <taxon>Embryophyta</taxon>
        <taxon>Tracheophyta</taxon>
        <taxon>Spermatophyta</taxon>
        <taxon>Magnoliopsida</taxon>
        <taxon>Liliopsida</taxon>
        <taxon>Poales</taxon>
        <taxon>Poaceae</taxon>
        <taxon>PACMAD clade</taxon>
        <taxon>Panicoideae</taxon>
        <taxon>Panicodae</taxon>
        <taxon>Paniceae</taxon>
        <taxon>Anthephorinae</taxon>
        <taxon>Digitaria</taxon>
    </lineage>
</organism>
<evidence type="ECO:0000313" key="3">
    <source>
        <dbReference type="Proteomes" id="UP000636709"/>
    </source>
</evidence>
<dbReference type="PANTHER" id="PTHR34682">
    <property type="entry name" value="AT HOOK MOTIF-CONTAINING PROTEIN"/>
    <property type="match status" value="1"/>
</dbReference>
<dbReference type="Proteomes" id="UP000636709">
    <property type="component" value="Unassembled WGS sequence"/>
</dbReference>
<name>A0A835E8Q1_9POAL</name>
<dbReference type="EMBL" id="JACEFO010002303">
    <property type="protein sequence ID" value="KAF8667096.1"/>
    <property type="molecule type" value="Genomic_DNA"/>
</dbReference>